<feature type="domain" description="Helicase C-terminal" evidence="10">
    <location>
        <begin position="460"/>
        <end position="659"/>
    </location>
</feature>
<keyword evidence="12" id="KW-1185">Reference proteome</keyword>
<keyword evidence="5" id="KW-0067">ATP-binding</keyword>
<dbReference type="Pfam" id="PF21408">
    <property type="entry name" value="MTR4-like_stalk"/>
    <property type="match status" value="1"/>
</dbReference>
<evidence type="ECO:0000256" key="4">
    <source>
        <dbReference type="ARBA" id="ARBA00022806"/>
    </source>
</evidence>
<keyword evidence="4" id="KW-0347">Helicase</keyword>
<evidence type="ECO:0000256" key="7">
    <source>
        <dbReference type="ARBA" id="ARBA00061045"/>
    </source>
</evidence>
<protein>
    <submittedName>
        <fullName evidence="11">Uncharacterized protein</fullName>
    </submittedName>
</protein>
<feature type="region of interest" description="Disordered" evidence="8">
    <location>
        <begin position="350"/>
        <end position="369"/>
    </location>
</feature>
<dbReference type="InterPro" id="IPR014001">
    <property type="entry name" value="Helicase_ATP-bd"/>
</dbReference>
<proteinExistence type="inferred from homology"/>
<dbReference type="Gene3D" id="1.10.3380.30">
    <property type="match status" value="1"/>
</dbReference>
<evidence type="ECO:0000313" key="12">
    <source>
        <dbReference type="Proteomes" id="UP000631114"/>
    </source>
</evidence>
<dbReference type="FunFam" id="3.40.50.300:FF:000141">
    <property type="entry name" value="ATP-dependent RNA helicase DOB1"/>
    <property type="match status" value="1"/>
</dbReference>
<dbReference type="SMART" id="SM00487">
    <property type="entry name" value="DEXDc"/>
    <property type="match status" value="1"/>
</dbReference>
<dbReference type="InterPro" id="IPR016438">
    <property type="entry name" value="SKI2-like"/>
</dbReference>
<gene>
    <name evidence="11" type="ORF">IFM89_039087</name>
</gene>
<evidence type="ECO:0000256" key="1">
    <source>
        <dbReference type="ARBA" id="ARBA00004123"/>
    </source>
</evidence>
<dbReference type="InterPro" id="IPR048392">
    <property type="entry name" value="MTR4-like_stalk"/>
</dbReference>
<dbReference type="AlphaFoldDB" id="A0A835IJT2"/>
<dbReference type="PROSITE" id="PS51192">
    <property type="entry name" value="HELICASE_ATP_BIND_1"/>
    <property type="match status" value="1"/>
</dbReference>
<dbReference type="SMART" id="SM01142">
    <property type="entry name" value="DSHCT"/>
    <property type="match status" value="1"/>
</dbReference>
<dbReference type="GO" id="GO:0006401">
    <property type="term" value="P:RNA catabolic process"/>
    <property type="evidence" value="ECO:0007669"/>
    <property type="project" value="InterPro"/>
</dbReference>
<dbReference type="Proteomes" id="UP000631114">
    <property type="component" value="Unassembled WGS sequence"/>
</dbReference>
<dbReference type="GO" id="GO:0005524">
    <property type="term" value="F:ATP binding"/>
    <property type="evidence" value="ECO:0007669"/>
    <property type="project" value="UniProtKB-KW"/>
</dbReference>
<evidence type="ECO:0000259" key="10">
    <source>
        <dbReference type="PROSITE" id="PS51194"/>
    </source>
</evidence>
<feature type="region of interest" description="Disordered" evidence="8">
    <location>
        <begin position="433"/>
        <end position="452"/>
    </location>
</feature>
<evidence type="ECO:0000259" key="9">
    <source>
        <dbReference type="PROSITE" id="PS51192"/>
    </source>
</evidence>
<dbReference type="CDD" id="cd18795">
    <property type="entry name" value="SF2_C_Ski2"/>
    <property type="match status" value="1"/>
</dbReference>
<evidence type="ECO:0000313" key="11">
    <source>
        <dbReference type="EMBL" id="KAF9617868.1"/>
    </source>
</evidence>
<organism evidence="11 12">
    <name type="scientific">Coptis chinensis</name>
    <dbReference type="NCBI Taxonomy" id="261450"/>
    <lineage>
        <taxon>Eukaryota</taxon>
        <taxon>Viridiplantae</taxon>
        <taxon>Streptophyta</taxon>
        <taxon>Embryophyta</taxon>
        <taxon>Tracheophyta</taxon>
        <taxon>Spermatophyta</taxon>
        <taxon>Magnoliopsida</taxon>
        <taxon>Ranunculales</taxon>
        <taxon>Ranunculaceae</taxon>
        <taxon>Coptidoideae</taxon>
        <taxon>Coptis</taxon>
    </lineage>
</organism>
<dbReference type="EMBL" id="JADFTS010000003">
    <property type="protein sequence ID" value="KAF9617868.1"/>
    <property type="molecule type" value="Genomic_DNA"/>
</dbReference>
<dbReference type="SMART" id="SM00490">
    <property type="entry name" value="HELICc"/>
    <property type="match status" value="1"/>
</dbReference>
<dbReference type="FunFam" id="1.10.3380.30:FF:000006">
    <property type="entry name" value="DExH-box ATP-dependent RNA helicase DExH10"/>
    <property type="match status" value="1"/>
</dbReference>
<dbReference type="CDD" id="cd18024">
    <property type="entry name" value="DEXHc_Mtr4-like"/>
    <property type="match status" value="1"/>
</dbReference>
<dbReference type="Pfam" id="PF00271">
    <property type="entry name" value="Helicase_C"/>
    <property type="match status" value="1"/>
</dbReference>
<dbReference type="InterPro" id="IPR012961">
    <property type="entry name" value="Ski2/MTR4_C"/>
</dbReference>
<dbReference type="PIRSF" id="PIRSF005198">
    <property type="entry name" value="Antiviral_helicase_SKI2"/>
    <property type="match status" value="1"/>
</dbReference>
<dbReference type="InterPro" id="IPR027417">
    <property type="entry name" value="P-loop_NTPase"/>
</dbReference>
<keyword evidence="2" id="KW-0547">Nucleotide-binding</keyword>
<keyword evidence="3" id="KW-0378">Hydrolase</keyword>
<dbReference type="GO" id="GO:0000460">
    <property type="term" value="P:maturation of 5.8S rRNA"/>
    <property type="evidence" value="ECO:0007669"/>
    <property type="project" value="TreeGrafter"/>
</dbReference>
<dbReference type="GO" id="GO:0016787">
    <property type="term" value="F:hydrolase activity"/>
    <property type="evidence" value="ECO:0007669"/>
    <property type="project" value="UniProtKB-KW"/>
</dbReference>
<feature type="region of interest" description="Disordered" evidence="8">
    <location>
        <begin position="57"/>
        <end position="90"/>
    </location>
</feature>
<dbReference type="PANTHER" id="PTHR12131:SF7">
    <property type="entry name" value="EXOSOME RNA HELICASE MTR4"/>
    <property type="match status" value="1"/>
</dbReference>
<dbReference type="Pfam" id="PF00270">
    <property type="entry name" value="DEAD"/>
    <property type="match status" value="1"/>
</dbReference>
<dbReference type="Gene3D" id="1.20.1500.20">
    <property type="match status" value="1"/>
</dbReference>
<dbReference type="InterPro" id="IPR011545">
    <property type="entry name" value="DEAD/DEAH_box_helicase_dom"/>
</dbReference>
<sequence length="1056" mass="119612">MIEDEEEENNVDGFTRFKYAFWDSFQPTYVANEILARQAYESVGKIKIKMDESEKTTLGKRKELETTATPENPNEEESPTPESASKKPNLTRTCVHEVAVPNGYSPTKDESIYGTLSSPLFNGTMAKTYAFKLDPFQEVSIACLERNESVLVSAHTSAGKTAVAEYAIAMGFRDKQRVLYTSPLKALSNQKYRELSQEFSDVGLMTGDVTISPNANVLVMTTEILRGMLYRGSEVLKEVAWVIFDEIHYMKDRERGVVWEESIIFLPPAIKMVFLSATMSNATEFAEWICNLHKQPCHVVYTDFRPTPLQHYVFPVGGAGLYLVVDENELFREDNFVKLQDTFIKKKLENDRRNGNGRSSGRIAKSGTAQGGSDIYKIVKGVWKPEANWLLVKTEVKEKKCEGKDVETQTRWGPGTDLRTKIEEQEQRALTAAVEEAKRDQAGGSGQQEDLGKVERWKSGAQEVGRMIMERKFQPVIIFSFSRRECEQHAMSMSKLDFNTDEEKEVVEQVFRNAILCLNEEDRNLPAIELMLPLLQRGIAVHHSGLLPIIKELVELLFQEGLVKALFATETFAMGLNMPAKTVVFTSVKKWDGDSHRYIGSGEYIQMSGRAGRRGKDERGICIIMIDEQDMVLGKPAPLVSTFRLSYYSILNLMSRAEGQFTAEHVIKNSFHQFQYEKALPDIGEKVAKLEQEASVLDASGEAEVAEYHKIRLDIAQLEKKMMSEITRPERILYFLVPGRLVPVQLPLICALSKYRVSIPSDLRPVEARQSILLAVQELVSGFPNGFPKLNPVKDMGIEDPELVELVNQIEELEKKLFAHPLHKSSQDTQQIKCFQRKAEVNHEIQLLKSKMRDSQLQKFRDELKNRSRVLKKLGHIDADGVVQLKGRAACLIDTGDELLVTELMFNGTFNDLDPHQVVALASCFIPGDRSNEQIHLRTELAKPLQQLQDSARRIAEIQRECKLEVNVDEYVESTVRPYLMDVIYCWSKGATFAEIIEMTDIFEGSIIRLARRLDEFLNQLRSAAHAVGELDLESKFAAGSESLRRGIMFANSLYT</sequence>
<dbReference type="PANTHER" id="PTHR12131">
    <property type="entry name" value="ATP-DEPENDENT RNA AND DNA HELICASE"/>
    <property type="match status" value="1"/>
</dbReference>
<dbReference type="Pfam" id="PF13234">
    <property type="entry name" value="MTR4_beta-barrel"/>
    <property type="match status" value="1"/>
</dbReference>
<dbReference type="GO" id="GO:0003724">
    <property type="term" value="F:RNA helicase activity"/>
    <property type="evidence" value="ECO:0007669"/>
    <property type="project" value="InterPro"/>
</dbReference>
<evidence type="ECO:0000256" key="2">
    <source>
        <dbReference type="ARBA" id="ARBA00022741"/>
    </source>
</evidence>
<dbReference type="InterPro" id="IPR050699">
    <property type="entry name" value="RNA-DNA_Helicase"/>
</dbReference>
<dbReference type="Gene3D" id="2.40.30.300">
    <property type="match status" value="1"/>
</dbReference>
<dbReference type="GO" id="GO:0003723">
    <property type="term" value="F:RNA binding"/>
    <property type="evidence" value="ECO:0007669"/>
    <property type="project" value="InterPro"/>
</dbReference>
<dbReference type="PROSITE" id="PS51194">
    <property type="entry name" value="HELICASE_CTER"/>
    <property type="match status" value="1"/>
</dbReference>
<accession>A0A835IJT2</accession>
<evidence type="ECO:0000256" key="5">
    <source>
        <dbReference type="ARBA" id="ARBA00022840"/>
    </source>
</evidence>
<comment type="similarity">
    <text evidence="7">Belongs to the DExH box helicase family. SKI2 subfamily.</text>
</comment>
<comment type="caution">
    <text evidence="11">The sequence shown here is derived from an EMBL/GenBank/DDBJ whole genome shotgun (WGS) entry which is preliminary data.</text>
</comment>
<dbReference type="FunFam" id="3.40.50.300:FF:000083">
    <property type="entry name" value="ATP-dependent RNA helicase DOB1"/>
    <property type="match status" value="1"/>
</dbReference>
<reference evidence="11 12" key="1">
    <citation type="submission" date="2020-10" db="EMBL/GenBank/DDBJ databases">
        <title>The Coptis chinensis genome and diversification of protoberbering-type alkaloids.</title>
        <authorList>
            <person name="Wang B."/>
            <person name="Shu S."/>
            <person name="Song C."/>
            <person name="Liu Y."/>
        </authorList>
    </citation>
    <scope>NUCLEOTIDE SEQUENCE [LARGE SCALE GENOMIC DNA]</scope>
    <source>
        <strain evidence="11">HL-2020</strain>
        <tissue evidence="11">Leaf</tissue>
    </source>
</reference>
<evidence type="ECO:0000256" key="8">
    <source>
        <dbReference type="SAM" id="MobiDB-lite"/>
    </source>
</evidence>
<evidence type="ECO:0000256" key="3">
    <source>
        <dbReference type="ARBA" id="ARBA00022801"/>
    </source>
</evidence>
<dbReference type="OrthoDB" id="64767at2759"/>
<feature type="domain" description="Helicase ATP-binding" evidence="9">
    <location>
        <begin position="141"/>
        <end position="297"/>
    </location>
</feature>
<dbReference type="Pfam" id="PF08148">
    <property type="entry name" value="DSHCT"/>
    <property type="match status" value="1"/>
</dbReference>
<dbReference type="SUPFAM" id="SSF52540">
    <property type="entry name" value="P-loop containing nucleoside triphosphate hydrolases"/>
    <property type="match status" value="1"/>
</dbReference>
<dbReference type="InterPro" id="IPR001650">
    <property type="entry name" value="Helicase_C-like"/>
</dbReference>
<dbReference type="Gene3D" id="3.40.50.300">
    <property type="entry name" value="P-loop containing nucleotide triphosphate hydrolases"/>
    <property type="match status" value="2"/>
</dbReference>
<keyword evidence="6" id="KW-0539">Nucleus</keyword>
<dbReference type="GO" id="GO:0005634">
    <property type="term" value="C:nucleus"/>
    <property type="evidence" value="ECO:0007669"/>
    <property type="project" value="UniProtKB-SubCell"/>
</dbReference>
<dbReference type="InterPro" id="IPR025696">
    <property type="entry name" value="Beta-barrel_MTR4"/>
</dbReference>
<name>A0A835IJT2_9MAGN</name>
<comment type="subcellular location">
    <subcellularLocation>
        <location evidence="1">Nucleus</location>
    </subcellularLocation>
</comment>
<evidence type="ECO:0000256" key="6">
    <source>
        <dbReference type="ARBA" id="ARBA00023242"/>
    </source>
</evidence>